<dbReference type="AlphaFoldDB" id="A0A8T0ITJ2"/>
<evidence type="ECO:0000256" key="1">
    <source>
        <dbReference type="ARBA" id="ARBA00022741"/>
    </source>
</evidence>
<accession>A0A8T0ITJ2</accession>
<dbReference type="Gene3D" id="3.40.50.300">
    <property type="entry name" value="P-loop containing nucleotide triphosphate hydrolases"/>
    <property type="match status" value="1"/>
</dbReference>
<evidence type="ECO:0000259" key="2">
    <source>
        <dbReference type="Pfam" id="PF04548"/>
    </source>
</evidence>
<reference evidence="3" key="1">
    <citation type="submission" date="2020-06" db="EMBL/GenBank/DDBJ databases">
        <title>WGS assembly of Ceratodon purpureus strain R40.</title>
        <authorList>
            <person name="Carey S.B."/>
            <person name="Jenkins J."/>
            <person name="Shu S."/>
            <person name="Lovell J.T."/>
            <person name="Sreedasyam A."/>
            <person name="Maumus F."/>
            <person name="Tiley G.P."/>
            <person name="Fernandez-Pozo N."/>
            <person name="Barry K."/>
            <person name="Chen C."/>
            <person name="Wang M."/>
            <person name="Lipzen A."/>
            <person name="Daum C."/>
            <person name="Saski C.A."/>
            <person name="Payton A.C."/>
            <person name="Mcbreen J.C."/>
            <person name="Conrad R.E."/>
            <person name="Kollar L.M."/>
            <person name="Olsson S."/>
            <person name="Huttunen S."/>
            <person name="Landis J.B."/>
            <person name="Wickett N.J."/>
            <person name="Johnson M.G."/>
            <person name="Rensing S.A."/>
            <person name="Grimwood J."/>
            <person name="Schmutz J."/>
            <person name="Mcdaniel S.F."/>
        </authorList>
    </citation>
    <scope>NUCLEOTIDE SEQUENCE</scope>
    <source>
        <strain evidence="3">R40</strain>
    </source>
</reference>
<dbReference type="InterPro" id="IPR027417">
    <property type="entry name" value="P-loop_NTPase"/>
</dbReference>
<sequence length="259" mass="28876">MENRRGKVILFGRTGAGKSTVSNALVTGSIEGDLPFTIGHGVKGCTSEMTTEEGRGWTVTDTVGLGEGQDGQVEDKTAEQKICDFLKQVKGKYSHVIYVKSSKNRLDLIDEKIWLSFLRVFRGAEAAFTVLFTKGDEKWLDDNWDKLPSWIQELGRHNVLITDIPPVAPRPVQEKRNQQTRRASIEKLDTDLWNLFQSRGGQYEVPDICNMNDAQLVEESSSILAYISNVFSSLLHGLTKTATAITSFNTILTVFTCLL</sequence>
<organism evidence="3 4">
    <name type="scientific">Ceratodon purpureus</name>
    <name type="common">Fire moss</name>
    <name type="synonym">Dicranum purpureum</name>
    <dbReference type="NCBI Taxonomy" id="3225"/>
    <lineage>
        <taxon>Eukaryota</taxon>
        <taxon>Viridiplantae</taxon>
        <taxon>Streptophyta</taxon>
        <taxon>Embryophyta</taxon>
        <taxon>Bryophyta</taxon>
        <taxon>Bryophytina</taxon>
        <taxon>Bryopsida</taxon>
        <taxon>Dicranidae</taxon>
        <taxon>Pseudoditrichales</taxon>
        <taxon>Ditrichaceae</taxon>
        <taxon>Ceratodon</taxon>
    </lineage>
</organism>
<protein>
    <recommendedName>
        <fullName evidence="2">AIG1-type G domain-containing protein</fullName>
    </recommendedName>
</protein>
<evidence type="ECO:0000313" key="3">
    <source>
        <dbReference type="EMBL" id="KAG0587044.1"/>
    </source>
</evidence>
<dbReference type="GO" id="GO:0005525">
    <property type="term" value="F:GTP binding"/>
    <property type="evidence" value="ECO:0007669"/>
    <property type="project" value="InterPro"/>
</dbReference>
<comment type="caution">
    <text evidence="3">The sequence shown here is derived from an EMBL/GenBank/DDBJ whole genome shotgun (WGS) entry which is preliminary data.</text>
</comment>
<keyword evidence="1" id="KW-0547">Nucleotide-binding</keyword>
<dbReference type="Pfam" id="PF04548">
    <property type="entry name" value="AIG1"/>
    <property type="match status" value="1"/>
</dbReference>
<keyword evidence="4" id="KW-1185">Reference proteome</keyword>
<name>A0A8T0ITJ2_CERPU</name>
<gene>
    <name evidence="3" type="ORF">KC19_2G136500</name>
</gene>
<feature type="domain" description="AIG1-type G" evidence="2">
    <location>
        <begin position="7"/>
        <end position="138"/>
    </location>
</feature>
<dbReference type="EMBL" id="CM026422">
    <property type="protein sequence ID" value="KAG0587044.1"/>
    <property type="molecule type" value="Genomic_DNA"/>
</dbReference>
<dbReference type="SUPFAM" id="SSF52540">
    <property type="entry name" value="P-loop containing nucleoside triphosphate hydrolases"/>
    <property type="match status" value="1"/>
</dbReference>
<dbReference type="Proteomes" id="UP000822688">
    <property type="component" value="Chromosome 2"/>
</dbReference>
<evidence type="ECO:0000313" key="4">
    <source>
        <dbReference type="Proteomes" id="UP000822688"/>
    </source>
</evidence>
<dbReference type="InterPro" id="IPR006703">
    <property type="entry name" value="G_AIG1"/>
</dbReference>
<proteinExistence type="predicted"/>